<dbReference type="SFLD" id="SFLDS00003">
    <property type="entry name" value="Haloacid_Dehalogenase"/>
    <property type="match status" value="1"/>
</dbReference>
<dbReference type="Gene3D" id="3.40.50.1000">
    <property type="entry name" value="HAD superfamily/HAD-like"/>
    <property type="match status" value="1"/>
</dbReference>
<dbReference type="PIRSF" id="PIRSF019271">
    <property type="entry name" value="Acid_Ptase_C"/>
    <property type="match status" value="1"/>
</dbReference>
<gene>
    <name evidence="4" type="ORF">CA260_19435</name>
</gene>
<dbReference type="InterPro" id="IPR005519">
    <property type="entry name" value="Acid_phosphat_B-like"/>
</dbReference>
<dbReference type="PROSITE" id="PS51257">
    <property type="entry name" value="PROKAR_LIPOPROTEIN"/>
    <property type="match status" value="1"/>
</dbReference>
<feature type="compositionally biased region" description="Pro residues" evidence="2">
    <location>
        <begin position="28"/>
        <end position="38"/>
    </location>
</feature>
<dbReference type="GO" id="GO:0009279">
    <property type="term" value="C:cell outer membrane"/>
    <property type="evidence" value="ECO:0007669"/>
    <property type="project" value="InterPro"/>
</dbReference>
<dbReference type="Pfam" id="PF03767">
    <property type="entry name" value="Acid_phosphat_B"/>
    <property type="match status" value="1"/>
</dbReference>
<evidence type="ECO:0000313" key="4">
    <source>
        <dbReference type="EMBL" id="RAO74563.1"/>
    </source>
</evidence>
<dbReference type="InterPro" id="IPR023214">
    <property type="entry name" value="HAD_sf"/>
</dbReference>
<comment type="caution">
    <text evidence="4">The sequence shown here is derived from an EMBL/GenBank/DDBJ whole genome shotgun (WGS) entry which is preliminary data.</text>
</comment>
<keyword evidence="5" id="KW-1185">Reference proteome</keyword>
<accession>A0A328NZI7</accession>
<dbReference type="PANTHER" id="PTHR31284:SF10">
    <property type="entry name" value="ACID PHOSPHATASE-LIKE PROTEIN"/>
    <property type="match status" value="1"/>
</dbReference>
<dbReference type="SFLD" id="SFLDG01125">
    <property type="entry name" value="C1.1:_Acid_Phosphatase_Like"/>
    <property type="match status" value="1"/>
</dbReference>
<feature type="signal peptide" evidence="3">
    <location>
        <begin position="1"/>
        <end position="25"/>
    </location>
</feature>
<sequence>MSVRLPAALAALILLAGCSSTPSKAPAPAMPAPTPAAPAAPKTSADDNLNAVAWSQTAIEHDLIYLQTYRDAQARLLAAKADANWDALPKGDRVAPAKGLQPAVVLDIDETVLDNSPYQARLVKSGGEYNEADWAAWCKEQRARALPGVVAFTQFAAKHGIAVIYISNRAKDLDQDTLANLRKEGLPVSGPEAFLGLGTFVEDCDQVGTEKGCRRQLISHKYRVLMQFGDQIGDFVTVLANNAEGRQKAMAPYMDWIGTRWFTLPNPTYGAWDPALFNNDWTAPRDERRRQKIQSLRFD</sequence>
<evidence type="ECO:0000313" key="5">
    <source>
        <dbReference type="Proteomes" id="UP000248926"/>
    </source>
</evidence>
<feature type="chain" id="PRO_5016300820" evidence="3">
    <location>
        <begin position="26"/>
        <end position="299"/>
    </location>
</feature>
<reference evidence="4 5" key="1">
    <citation type="journal article" date="2018" name="Genet. Mol. Biol.">
        <title>The genome sequence of Dyella jiangningensis FCAV SCS01 from a lignocellulose-decomposing microbial consortium metagenome reveals potential for biotechnological applications.</title>
        <authorList>
            <person name="Desiderato J.G."/>
            <person name="Alvarenga D.O."/>
            <person name="Constancio M.T.L."/>
            <person name="Alves L.M.C."/>
            <person name="Varani A.M."/>
        </authorList>
    </citation>
    <scope>NUCLEOTIDE SEQUENCE [LARGE SCALE GENOMIC DNA]</scope>
    <source>
        <strain evidence="4 5">FCAV SCS01</strain>
    </source>
</reference>
<dbReference type="SUPFAM" id="SSF56784">
    <property type="entry name" value="HAD-like"/>
    <property type="match status" value="1"/>
</dbReference>
<dbReference type="InterPro" id="IPR006423">
    <property type="entry name" value="Lipo_e_P4"/>
</dbReference>
<feature type="region of interest" description="Disordered" evidence="2">
    <location>
        <begin position="24"/>
        <end position="44"/>
    </location>
</feature>
<dbReference type="EMBL" id="NFZS01000006">
    <property type="protein sequence ID" value="RAO74563.1"/>
    <property type="molecule type" value="Genomic_DNA"/>
</dbReference>
<dbReference type="InterPro" id="IPR036412">
    <property type="entry name" value="HAD-like_sf"/>
</dbReference>
<keyword evidence="1 3" id="KW-0732">Signal</keyword>
<evidence type="ECO:0000256" key="2">
    <source>
        <dbReference type="SAM" id="MobiDB-lite"/>
    </source>
</evidence>
<organism evidence="4 5">
    <name type="scientific">Dyella jiangningensis</name>
    <dbReference type="NCBI Taxonomy" id="1379159"/>
    <lineage>
        <taxon>Bacteria</taxon>
        <taxon>Pseudomonadati</taxon>
        <taxon>Pseudomonadota</taxon>
        <taxon>Gammaproteobacteria</taxon>
        <taxon>Lysobacterales</taxon>
        <taxon>Rhodanobacteraceae</taxon>
        <taxon>Dyella</taxon>
    </lineage>
</organism>
<name>A0A328NZI7_9GAMM</name>
<evidence type="ECO:0000256" key="3">
    <source>
        <dbReference type="SAM" id="SignalP"/>
    </source>
</evidence>
<dbReference type="PANTHER" id="PTHR31284">
    <property type="entry name" value="ACID PHOSPHATASE-LIKE PROTEIN"/>
    <property type="match status" value="1"/>
</dbReference>
<dbReference type="AlphaFoldDB" id="A0A328NZI7"/>
<proteinExistence type="predicted"/>
<dbReference type="RefSeq" id="WP_111984739.1">
    <property type="nucleotide sequence ID" value="NZ_NFZS01000006.1"/>
</dbReference>
<protein>
    <submittedName>
        <fullName evidence="4">Acid phosphatase</fullName>
    </submittedName>
</protein>
<dbReference type="Proteomes" id="UP000248926">
    <property type="component" value="Unassembled WGS sequence"/>
</dbReference>
<evidence type="ECO:0000256" key="1">
    <source>
        <dbReference type="ARBA" id="ARBA00022729"/>
    </source>
</evidence>
<dbReference type="OrthoDB" id="395856at2"/>